<feature type="transmembrane region" description="Helical" evidence="9">
    <location>
        <begin position="97"/>
        <end position="119"/>
    </location>
</feature>
<comment type="subcellular location">
    <subcellularLocation>
        <location evidence="1">Cell membrane</location>
        <topology evidence="1">Multi-pass membrane protein</topology>
    </subcellularLocation>
</comment>
<feature type="transmembrane region" description="Helical" evidence="9">
    <location>
        <begin position="241"/>
        <end position="258"/>
    </location>
</feature>
<dbReference type="Proteomes" id="UP000590811">
    <property type="component" value="Unassembled WGS sequence"/>
</dbReference>
<evidence type="ECO:0000256" key="8">
    <source>
        <dbReference type="SAM" id="MobiDB-lite"/>
    </source>
</evidence>
<evidence type="ECO:0000256" key="3">
    <source>
        <dbReference type="ARBA" id="ARBA00022448"/>
    </source>
</evidence>
<keyword evidence="5 9" id="KW-0812">Transmembrane</keyword>
<feature type="transmembrane region" description="Helical" evidence="9">
    <location>
        <begin position="264"/>
        <end position="286"/>
    </location>
</feature>
<accession>A0A839PT78</accession>
<dbReference type="RefSeq" id="WP_184510616.1">
    <property type="nucleotide sequence ID" value="NZ_JACHVT010000005.1"/>
</dbReference>
<evidence type="ECO:0000256" key="5">
    <source>
        <dbReference type="ARBA" id="ARBA00022692"/>
    </source>
</evidence>
<feature type="transmembrane region" description="Helical" evidence="9">
    <location>
        <begin position="40"/>
        <end position="58"/>
    </location>
</feature>
<feature type="region of interest" description="Disordered" evidence="8">
    <location>
        <begin position="381"/>
        <end position="429"/>
    </location>
</feature>
<evidence type="ECO:0000256" key="4">
    <source>
        <dbReference type="ARBA" id="ARBA00022475"/>
    </source>
</evidence>
<feature type="transmembrane region" description="Helical" evidence="9">
    <location>
        <begin position="334"/>
        <end position="364"/>
    </location>
</feature>
<sequence>MTAERRSTTPDQPAGRPSGPVGSHDNPQWVAVTSQNVRRTVLIVLSSVVLLWILMWAFSATGPFLFLLLLAWLLSIAMEPVVLWLSRHKVKRGLATGLTMIALLLLIAGLAELFGAVFVSQLSALGAQLPGTFSTAVDWVNDTFGTKFDIAQMQSALSVTPDKLAELAGRYGGGILGIFGSVVTFVFDSLTILVFTFYFSADSPRLRQTIGSWLPQRYQRVFVTVWTISVEKTGGYVISKLLLATLSAAFHVAFFWFIDVPFWLPLGVFAGIVGQFIPTVGTYIGVALPALFSLLDKPINALWIAAFATVYQQIENYVFTPRISRRTMDVHPAVALGSVIAGAALFGPIGALIGIPVAAVALAIMNTFRQRHELLPELASLQTGDGAPDGEADDDDSDDDPDGAGDGDSPAGPDRRRPTSNGDEEHAEG</sequence>
<keyword evidence="6 9" id="KW-1133">Transmembrane helix</keyword>
<feature type="compositionally biased region" description="Acidic residues" evidence="8">
    <location>
        <begin position="388"/>
        <end position="405"/>
    </location>
</feature>
<evidence type="ECO:0000256" key="7">
    <source>
        <dbReference type="ARBA" id="ARBA00023136"/>
    </source>
</evidence>
<evidence type="ECO:0000313" key="10">
    <source>
        <dbReference type="EMBL" id="MBB2987468.1"/>
    </source>
</evidence>
<dbReference type="PANTHER" id="PTHR21716">
    <property type="entry name" value="TRANSMEMBRANE PROTEIN"/>
    <property type="match status" value="1"/>
</dbReference>
<evidence type="ECO:0000256" key="2">
    <source>
        <dbReference type="ARBA" id="ARBA00009773"/>
    </source>
</evidence>
<dbReference type="Pfam" id="PF01594">
    <property type="entry name" value="AI-2E_transport"/>
    <property type="match status" value="1"/>
</dbReference>
<dbReference type="InterPro" id="IPR002549">
    <property type="entry name" value="AI-2E-like"/>
</dbReference>
<keyword evidence="7 9" id="KW-0472">Membrane</keyword>
<reference evidence="10 11" key="1">
    <citation type="submission" date="2020-08" db="EMBL/GenBank/DDBJ databases">
        <title>Genomic Encyclopedia of Type Strains, Phase IV (KMG-V): Genome sequencing to study the core and pangenomes of soil and plant-associated prokaryotes.</title>
        <authorList>
            <person name="Whitman W."/>
        </authorList>
    </citation>
    <scope>NUCLEOTIDE SEQUENCE [LARGE SCALE GENOMIC DNA]</scope>
    <source>
        <strain evidence="10 11">B3ACCR2</strain>
    </source>
</reference>
<evidence type="ECO:0000256" key="9">
    <source>
        <dbReference type="SAM" id="Phobius"/>
    </source>
</evidence>
<proteinExistence type="inferred from homology"/>
<protein>
    <submittedName>
        <fullName evidence="10">Putative PurR-regulated permease PerM</fullName>
    </submittedName>
</protein>
<feature type="region of interest" description="Disordered" evidence="8">
    <location>
        <begin position="1"/>
        <end position="26"/>
    </location>
</feature>
<dbReference type="GO" id="GO:0055085">
    <property type="term" value="P:transmembrane transport"/>
    <property type="evidence" value="ECO:0007669"/>
    <property type="project" value="TreeGrafter"/>
</dbReference>
<dbReference type="GO" id="GO:0005886">
    <property type="term" value="C:plasma membrane"/>
    <property type="evidence" value="ECO:0007669"/>
    <property type="project" value="UniProtKB-SubCell"/>
</dbReference>
<evidence type="ECO:0000256" key="6">
    <source>
        <dbReference type="ARBA" id="ARBA00022989"/>
    </source>
</evidence>
<keyword evidence="3" id="KW-0813">Transport</keyword>
<evidence type="ECO:0000313" key="11">
    <source>
        <dbReference type="Proteomes" id="UP000590811"/>
    </source>
</evidence>
<comment type="similarity">
    <text evidence="2">Belongs to the autoinducer-2 exporter (AI-2E) (TC 2.A.86) family.</text>
</comment>
<organism evidence="10 11">
    <name type="scientific">Terracoccus luteus</name>
    <dbReference type="NCBI Taxonomy" id="53356"/>
    <lineage>
        <taxon>Bacteria</taxon>
        <taxon>Bacillati</taxon>
        <taxon>Actinomycetota</taxon>
        <taxon>Actinomycetes</taxon>
        <taxon>Micrococcales</taxon>
        <taxon>Intrasporangiaceae</taxon>
        <taxon>Terracoccus</taxon>
    </lineage>
</organism>
<keyword evidence="4" id="KW-1003">Cell membrane</keyword>
<dbReference type="PANTHER" id="PTHR21716:SF53">
    <property type="entry name" value="PERMEASE PERM-RELATED"/>
    <property type="match status" value="1"/>
</dbReference>
<dbReference type="AlphaFoldDB" id="A0A839PT78"/>
<comment type="caution">
    <text evidence="10">The sequence shown here is derived from an EMBL/GenBank/DDBJ whole genome shotgun (WGS) entry which is preliminary data.</text>
</comment>
<evidence type="ECO:0000256" key="1">
    <source>
        <dbReference type="ARBA" id="ARBA00004651"/>
    </source>
</evidence>
<dbReference type="EMBL" id="JACHVT010000005">
    <property type="protein sequence ID" value="MBB2987468.1"/>
    <property type="molecule type" value="Genomic_DNA"/>
</dbReference>
<feature type="transmembrane region" description="Helical" evidence="9">
    <location>
        <begin position="298"/>
        <end position="314"/>
    </location>
</feature>
<gene>
    <name evidence="10" type="ORF">FHW14_002651</name>
</gene>
<feature type="transmembrane region" description="Helical" evidence="9">
    <location>
        <begin position="175"/>
        <end position="199"/>
    </location>
</feature>
<name>A0A839PT78_9MICO</name>
<feature type="transmembrane region" description="Helical" evidence="9">
    <location>
        <begin position="64"/>
        <end position="85"/>
    </location>
</feature>